<evidence type="ECO:0000313" key="7">
    <source>
        <dbReference type="Proteomes" id="UP000516134"/>
    </source>
</evidence>
<dbReference type="PANTHER" id="PTHR30329:SF21">
    <property type="entry name" value="LIPOPROTEIN YIAD-RELATED"/>
    <property type="match status" value="1"/>
</dbReference>
<reference evidence="6 7" key="1">
    <citation type="submission" date="2020-08" db="EMBL/GenBank/DDBJ databases">
        <title>Genome sequence of Sphingomonas daechungensis KACC 18115T.</title>
        <authorList>
            <person name="Hyun D.-W."/>
            <person name="Bae J.-W."/>
        </authorList>
    </citation>
    <scope>NUCLEOTIDE SEQUENCE [LARGE SCALE GENOMIC DNA]</scope>
    <source>
        <strain evidence="6 7">KACC 18115</strain>
    </source>
</reference>
<keyword evidence="3" id="KW-0998">Cell outer membrane</keyword>
<evidence type="ECO:0000259" key="5">
    <source>
        <dbReference type="PROSITE" id="PS51123"/>
    </source>
</evidence>
<dbReference type="InterPro" id="IPR050330">
    <property type="entry name" value="Bact_OuterMem_StrucFunc"/>
</dbReference>
<gene>
    <name evidence="6" type="ORF">H9L15_08370</name>
</gene>
<sequence>MKAGSDTVRFGRDTYVLTPQSQATLTAQAQWLIQHPFVNASIEGHADVRQTRDYALALGERRAAAVRNYLIASGVPPNNSRLSVGAGNDRPAMRSTMPHGCRTAAWSWS</sequence>
<dbReference type="InterPro" id="IPR006664">
    <property type="entry name" value="OMP_bac"/>
</dbReference>
<dbReference type="Pfam" id="PF00691">
    <property type="entry name" value="OmpA"/>
    <property type="match status" value="1"/>
</dbReference>
<dbReference type="PROSITE" id="PS51123">
    <property type="entry name" value="OMPA_2"/>
    <property type="match status" value="1"/>
</dbReference>
<accession>A0ABX6SYS0</accession>
<evidence type="ECO:0000313" key="6">
    <source>
        <dbReference type="EMBL" id="QNP42344.1"/>
    </source>
</evidence>
<dbReference type="SUPFAM" id="SSF103088">
    <property type="entry name" value="OmpA-like"/>
    <property type="match status" value="1"/>
</dbReference>
<keyword evidence="2 4" id="KW-0472">Membrane</keyword>
<dbReference type="Gene3D" id="3.30.1330.60">
    <property type="entry name" value="OmpA-like domain"/>
    <property type="match status" value="1"/>
</dbReference>
<name>A0ABX6SYS0_9SPHN</name>
<evidence type="ECO:0000256" key="1">
    <source>
        <dbReference type="ARBA" id="ARBA00004442"/>
    </source>
</evidence>
<dbReference type="PANTHER" id="PTHR30329">
    <property type="entry name" value="STATOR ELEMENT OF FLAGELLAR MOTOR COMPLEX"/>
    <property type="match status" value="1"/>
</dbReference>
<feature type="domain" description="OmpA-like" evidence="5">
    <location>
        <begin position="1"/>
        <end position="109"/>
    </location>
</feature>
<evidence type="ECO:0000256" key="2">
    <source>
        <dbReference type="ARBA" id="ARBA00023136"/>
    </source>
</evidence>
<proteinExistence type="predicted"/>
<dbReference type="RefSeq" id="WP_187713777.1">
    <property type="nucleotide sequence ID" value="NZ_CP060780.1"/>
</dbReference>
<keyword evidence="7" id="KW-1185">Reference proteome</keyword>
<protein>
    <submittedName>
        <fullName evidence="6">OmpA family protein</fullName>
    </submittedName>
</protein>
<dbReference type="Proteomes" id="UP000516134">
    <property type="component" value="Chromosome"/>
</dbReference>
<dbReference type="InterPro" id="IPR006665">
    <property type="entry name" value="OmpA-like"/>
</dbReference>
<evidence type="ECO:0000256" key="3">
    <source>
        <dbReference type="ARBA" id="ARBA00023237"/>
    </source>
</evidence>
<comment type="subcellular location">
    <subcellularLocation>
        <location evidence="1">Cell outer membrane</location>
    </subcellularLocation>
</comment>
<dbReference type="CDD" id="cd07185">
    <property type="entry name" value="OmpA_C-like"/>
    <property type="match status" value="1"/>
</dbReference>
<organism evidence="6 7">
    <name type="scientific">Sphingomonas daechungensis</name>
    <dbReference type="NCBI Taxonomy" id="1176646"/>
    <lineage>
        <taxon>Bacteria</taxon>
        <taxon>Pseudomonadati</taxon>
        <taxon>Pseudomonadota</taxon>
        <taxon>Alphaproteobacteria</taxon>
        <taxon>Sphingomonadales</taxon>
        <taxon>Sphingomonadaceae</taxon>
        <taxon>Sphingomonas</taxon>
    </lineage>
</organism>
<dbReference type="PRINTS" id="PR01021">
    <property type="entry name" value="OMPADOMAIN"/>
</dbReference>
<dbReference type="InterPro" id="IPR036737">
    <property type="entry name" value="OmpA-like_sf"/>
</dbReference>
<evidence type="ECO:0000256" key="4">
    <source>
        <dbReference type="PROSITE-ProRule" id="PRU00473"/>
    </source>
</evidence>
<dbReference type="EMBL" id="CP060780">
    <property type="protein sequence ID" value="QNP42344.1"/>
    <property type="molecule type" value="Genomic_DNA"/>
</dbReference>